<accession>A0A087GE57</accession>
<feature type="region of interest" description="Disordered" evidence="1">
    <location>
        <begin position="70"/>
        <end position="168"/>
    </location>
</feature>
<feature type="compositionally biased region" description="Basic and acidic residues" evidence="1">
    <location>
        <begin position="77"/>
        <end position="87"/>
    </location>
</feature>
<sequence>MGNCAIKPKVLKDSEEDLVPVERDSTAPAPEKVATNAVEEAEAAVTAAKRSEKGKDILIEDDVDDHNKRQSLSLLFHENKPIEKEVIDLTPTQPEPDNKTGASSEISKLDDTSTALMDSNVKEPETFDVETRTDLEVKIPKDSEVKTPETPKAKKAEQEEANFSENWEVKFPEELEAKKTSEVVAKVEQEESKLPEVHEVVSPPRELSEIKVPKETNVPEVLEDKNVQEDSKAEAAESELLKVSEVDSSSDLEIKVPKVFEGKTPEVTDESEVKVDQETDVSEFVDAQEKIEKPESPIHEKINVVKEKETVLSKTEEEEEEEKDLLSLEKQLSDLGNK</sequence>
<gene>
    <name evidence="2" type="ordered locus">AALP_Aa8g480200</name>
</gene>
<proteinExistence type="predicted"/>
<feature type="region of interest" description="Disordered" evidence="1">
    <location>
        <begin position="310"/>
        <end position="338"/>
    </location>
</feature>
<protein>
    <submittedName>
        <fullName evidence="2">Uncharacterized protein</fullName>
    </submittedName>
</protein>
<evidence type="ECO:0000256" key="1">
    <source>
        <dbReference type="SAM" id="MobiDB-lite"/>
    </source>
</evidence>
<feature type="region of interest" description="Disordered" evidence="1">
    <location>
        <begin position="188"/>
        <end position="216"/>
    </location>
</feature>
<keyword evidence="3" id="KW-1185">Reference proteome</keyword>
<evidence type="ECO:0000313" key="3">
    <source>
        <dbReference type="Proteomes" id="UP000029120"/>
    </source>
</evidence>
<evidence type="ECO:0000313" key="2">
    <source>
        <dbReference type="EMBL" id="KFK28159.1"/>
    </source>
</evidence>
<dbReference type="AlphaFoldDB" id="A0A087GE57"/>
<dbReference type="EMBL" id="CM002876">
    <property type="protein sequence ID" value="KFK28159.1"/>
    <property type="molecule type" value="Genomic_DNA"/>
</dbReference>
<feature type="compositionally biased region" description="Basic and acidic residues" evidence="1">
    <location>
        <begin position="120"/>
        <end position="158"/>
    </location>
</feature>
<feature type="compositionally biased region" description="Basic and acidic residues" evidence="1">
    <location>
        <begin position="188"/>
        <end position="199"/>
    </location>
</feature>
<dbReference type="OMA" id="DQEAYQV"/>
<dbReference type="OrthoDB" id="1094651at2759"/>
<dbReference type="Proteomes" id="UP000029120">
    <property type="component" value="Chromosome 8"/>
</dbReference>
<reference evidence="3" key="1">
    <citation type="journal article" date="2015" name="Nat. Plants">
        <title>Genome expansion of Arabis alpina linked with retrotransposition and reduced symmetric DNA methylation.</title>
        <authorList>
            <person name="Willing E.M."/>
            <person name="Rawat V."/>
            <person name="Mandakova T."/>
            <person name="Maumus F."/>
            <person name="James G.V."/>
            <person name="Nordstroem K.J."/>
            <person name="Becker C."/>
            <person name="Warthmann N."/>
            <person name="Chica C."/>
            <person name="Szarzynska B."/>
            <person name="Zytnicki M."/>
            <person name="Albani M.C."/>
            <person name="Kiefer C."/>
            <person name="Bergonzi S."/>
            <person name="Castaings L."/>
            <person name="Mateos J.L."/>
            <person name="Berns M.C."/>
            <person name="Bujdoso N."/>
            <person name="Piofczyk T."/>
            <person name="de Lorenzo L."/>
            <person name="Barrero-Sicilia C."/>
            <person name="Mateos I."/>
            <person name="Piednoel M."/>
            <person name="Hagmann J."/>
            <person name="Chen-Min-Tao R."/>
            <person name="Iglesias-Fernandez R."/>
            <person name="Schuster S.C."/>
            <person name="Alonso-Blanco C."/>
            <person name="Roudier F."/>
            <person name="Carbonero P."/>
            <person name="Paz-Ares J."/>
            <person name="Davis S.J."/>
            <person name="Pecinka A."/>
            <person name="Quesneville H."/>
            <person name="Colot V."/>
            <person name="Lysak M.A."/>
            <person name="Weigel D."/>
            <person name="Coupland G."/>
            <person name="Schneeberger K."/>
        </authorList>
    </citation>
    <scope>NUCLEOTIDE SEQUENCE [LARGE SCALE GENOMIC DNA]</scope>
    <source>
        <strain evidence="3">cv. Pajares</strain>
    </source>
</reference>
<name>A0A087GE57_ARAAL</name>
<dbReference type="Gramene" id="KFK28159">
    <property type="protein sequence ID" value="KFK28159"/>
    <property type="gene ID" value="AALP_AA8G480200"/>
</dbReference>
<feature type="compositionally biased region" description="Polar residues" evidence="1">
    <location>
        <begin position="100"/>
        <end position="117"/>
    </location>
</feature>
<organism evidence="2 3">
    <name type="scientific">Arabis alpina</name>
    <name type="common">Alpine rock-cress</name>
    <dbReference type="NCBI Taxonomy" id="50452"/>
    <lineage>
        <taxon>Eukaryota</taxon>
        <taxon>Viridiplantae</taxon>
        <taxon>Streptophyta</taxon>
        <taxon>Embryophyta</taxon>
        <taxon>Tracheophyta</taxon>
        <taxon>Spermatophyta</taxon>
        <taxon>Magnoliopsida</taxon>
        <taxon>eudicotyledons</taxon>
        <taxon>Gunneridae</taxon>
        <taxon>Pentapetalae</taxon>
        <taxon>rosids</taxon>
        <taxon>malvids</taxon>
        <taxon>Brassicales</taxon>
        <taxon>Brassicaceae</taxon>
        <taxon>Arabideae</taxon>
        <taxon>Arabis</taxon>
    </lineage>
</organism>
<feature type="compositionally biased region" description="Low complexity" evidence="1">
    <location>
        <begin position="328"/>
        <end position="338"/>
    </location>
</feature>